<evidence type="ECO:0000256" key="4">
    <source>
        <dbReference type="ARBA" id="ARBA00022475"/>
    </source>
</evidence>
<evidence type="ECO:0000256" key="1">
    <source>
        <dbReference type="ARBA" id="ARBA00004651"/>
    </source>
</evidence>
<comment type="caution">
    <text evidence="14">Lacks conserved residue(s) required for the propagation of feature annotation.</text>
</comment>
<dbReference type="PANTHER" id="PTHR48086">
    <property type="entry name" value="SODIUM/PROLINE SYMPORTER-RELATED"/>
    <property type="match status" value="1"/>
</dbReference>
<dbReference type="GO" id="GO:0005298">
    <property type="term" value="F:proline:sodium symporter activity"/>
    <property type="evidence" value="ECO:0007669"/>
    <property type="project" value="UniProtKB-UniRule"/>
</dbReference>
<keyword evidence="11 14" id="KW-0739">Sodium transport</keyword>
<dbReference type="CDD" id="cd11475">
    <property type="entry name" value="SLC5sbd_PutP"/>
    <property type="match status" value="1"/>
</dbReference>
<dbReference type="InterPro" id="IPR050277">
    <property type="entry name" value="Sodium:Solute_Symporter"/>
</dbReference>
<sequence>MEIVFLGLLLFIALIGIASSRLNKPTVKNYYLADKSLSPWLSGLSAMATNNSGYMFIGLIGFTYLNGLSSIWLMIGWILGDYLITKKLFPKIVNKSFLSKNVTYASIIGDLAKNKLITKLVALISFVFLLIYASAQFAASGKTLMAVMNWEFYYGVITGGFIVLVYSLTSGIRASIWTDAAQSIIMLVSMGLLVLFSIAKLGGVNQTLFQLSEIDGFMILFRPGAGDSVLFNALSSLSWIVAGMFVVGQPHIMIRFFAVKDHNDLIRSRIFYYSSYILFYGLAFAVGMLSRLILDNASGFDPELALPMMAQILFNPFMIGLITSGIFAATMSTADSLIINCSGNISQDIFELTRFSKAQIAGITLFVAITSIIIALINSVSVFSIVVFSWTILGFLITPLLIMIFLNKTIIAKHFVISGILSTMIFYIVNSYVFFEGVYLGIYPFVVNLIYLYFFLKRSKN</sequence>
<keyword evidence="5 14" id="KW-0812">Transmembrane</keyword>
<proteinExistence type="inferred from homology"/>
<gene>
    <name evidence="15" type="ORF">VI33_00025</name>
</gene>
<feature type="transmembrane region" description="Helical" evidence="14">
    <location>
        <begin position="184"/>
        <end position="203"/>
    </location>
</feature>
<dbReference type="OrthoDB" id="9789704at2"/>
<evidence type="ECO:0000313" key="16">
    <source>
        <dbReference type="Proteomes" id="UP000066549"/>
    </source>
</evidence>
<evidence type="ECO:0000256" key="8">
    <source>
        <dbReference type="ARBA" id="ARBA00023053"/>
    </source>
</evidence>
<feature type="transmembrane region" description="Helical" evidence="14">
    <location>
        <begin position="314"/>
        <end position="339"/>
    </location>
</feature>
<comment type="catalytic activity">
    <reaction evidence="12">
        <text>L-proline(in) + Na(+)(in) = L-proline(out) + Na(+)(out)</text>
        <dbReference type="Rhea" id="RHEA:28967"/>
        <dbReference type="ChEBI" id="CHEBI:29101"/>
        <dbReference type="ChEBI" id="CHEBI:60039"/>
    </reaction>
</comment>
<dbReference type="PROSITE" id="PS50283">
    <property type="entry name" value="NA_SOLUT_SYMP_3"/>
    <property type="match status" value="1"/>
</dbReference>
<evidence type="ECO:0000256" key="13">
    <source>
        <dbReference type="RuleBase" id="RU362091"/>
    </source>
</evidence>
<organism evidence="15 16">
    <name type="scientific">Methylophilales bacterium MBRS-H7</name>
    <dbReference type="NCBI Taxonomy" id="1623450"/>
    <lineage>
        <taxon>Bacteria</taxon>
        <taxon>Pseudomonadati</taxon>
        <taxon>Pseudomonadota</taxon>
        <taxon>Betaproteobacteria</taxon>
        <taxon>Nitrosomonadales</taxon>
        <taxon>OM43 clade</taxon>
    </lineage>
</organism>
<dbReference type="PANTHER" id="PTHR48086:SF3">
    <property type="entry name" value="SODIUM_PROLINE SYMPORTER"/>
    <property type="match status" value="1"/>
</dbReference>
<keyword evidence="16" id="KW-1185">Reference proteome</keyword>
<keyword evidence="6 14" id="KW-0769">Symport</keyword>
<comment type="similarity">
    <text evidence="2 13">Belongs to the sodium:solute symporter (SSF) (TC 2.A.21) family.</text>
</comment>
<keyword evidence="7 14" id="KW-1133">Transmembrane helix</keyword>
<evidence type="ECO:0000256" key="9">
    <source>
        <dbReference type="ARBA" id="ARBA00023065"/>
    </source>
</evidence>
<feature type="transmembrane region" description="Helical" evidence="14">
    <location>
        <begin position="152"/>
        <end position="172"/>
    </location>
</feature>
<evidence type="ECO:0000313" key="15">
    <source>
        <dbReference type="EMBL" id="AKO65205.1"/>
    </source>
</evidence>
<comment type="subcellular location">
    <subcellularLocation>
        <location evidence="14">Cell inner membrane</location>
        <topology evidence="14">Multi-pass membrane protein</topology>
    </subcellularLocation>
    <subcellularLocation>
        <location evidence="1">Cell membrane</location>
        <topology evidence="1">Multi-pass membrane protein</topology>
    </subcellularLocation>
</comment>
<feature type="transmembrane region" description="Helical" evidence="14">
    <location>
        <begin position="383"/>
        <end position="406"/>
    </location>
</feature>
<dbReference type="Proteomes" id="UP000066549">
    <property type="component" value="Chromosome"/>
</dbReference>
<dbReference type="InterPro" id="IPR001734">
    <property type="entry name" value="Na/solute_symporter"/>
</dbReference>
<evidence type="ECO:0000256" key="5">
    <source>
        <dbReference type="ARBA" id="ARBA00022692"/>
    </source>
</evidence>
<keyword evidence="3 14" id="KW-0813">Transport</keyword>
<keyword evidence="4" id="KW-1003">Cell membrane</keyword>
<dbReference type="InterPro" id="IPR038377">
    <property type="entry name" value="Na/Glc_symporter_sf"/>
</dbReference>
<comment type="function">
    <text evidence="14">Catalyzes the sodium-dependent uptake of extracellular L-proline.</text>
</comment>
<feature type="transmembrane region" description="Helical" evidence="14">
    <location>
        <begin position="415"/>
        <end position="434"/>
    </location>
</feature>
<feature type="transmembrane region" description="Helical" evidence="14">
    <location>
        <begin position="237"/>
        <end position="258"/>
    </location>
</feature>
<feature type="transmembrane region" description="Helical" evidence="14">
    <location>
        <begin position="440"/>
        <end position="456"/>
    </location>
</feature>
<feature type="transmembrane region" description="Helical" evidence="14">
    <location>
        <begin position="270"/>
        <end position="294"/>
    </location>
</feature>
<keyword evidence="14" id="KW-0029">Amino-acid transport</keyword>
<dbReference type="GO" id="GO:0031402">
    <property type="term" value="F:sodium ion binding"/>
    <property type="evidence" value="ECO:0007669"/>
    <property type="project" value="UniProtKB-UniRule"/>
</dbReference>
<keyword evidence="9 14" id="KW-0406">Ion transport</keyword>
<evidence type="ECO:0000256" key="14">
    <source>
        <dbReference type="RuleBase" id="RU366012"/>
    </source>
</evidence>
<evidence type="ECO:0000256" key="7">
    <source>
        <dbReference type="ARBA" id="ARBA00022989"/>
    </source>
</evidence>
<dbReference type="InterPro" id="IPR011851">
    <property type="entry name" value="Na/Pro_symporter"/>
</dbReference>
<dbReference type="Pfam" id="PF00474">
    <property type="entry name" value="SSF"/>
    <property type="match status" value="1"/>
</dbReference>
<evidence type="ECO:0000256" key="10">
    <source>
        <dbReference type="ARBA" id="ARBA00023136"/>
    </source>
</evidence>
<dbReference type="EMBL" id="CP011002">
    <property type="protein sequence ID" value="AKO65205.1"/>
    <property type="molecule type" value="Genomic_DNA"/>
</dbReference>
<dbReference type="GO" id="GO:0005886">
    <property type="term" value="C:plasma membrane"/>
    <property type="evidence" value="ECO:0007669"/>
    <property type="project" value="UniProtKB-SubCell"/>
</dbReference>
<evidence type="ECO:0000256" key="2">
    <source>
        <dbReference type="ARBA" id="ARBA00006434"/>
    </source>
</evidence>
<protein>
    <recommendedName>
        <fullName evidence="14">Sodium/proline symporter</fullName>
    </recommendedName>
    <alternativeName>
        <fullName evidence="14">Proline permease</fullName>
    </alternativeName>
</protein>
<dbReference type="GO" id="GO:0015824">
    <property type="term" value="P:proline transport"/>
    <property type="evidence" value="ECO:0007669"/>
    <property type="project" value="UniProtKB-UniRule"/>
</dbReference>
<dbReference type="AlphaFoldDB" id="A0A0H4IZE1"/>
<keyword evidence="14" id="KW-0997">Cell inner membrane</keyword>
<feature type="transmembrane region" description="Helical" evidence="14">
    <location>
        <begin position="120"/>
        <end position="140"/>
    </location>
</feature>
<keyword evidence="10 14" id="KW-0472">Membrane</keyword>
<dbReference type="Gene3D" id="1.20.1730.10">
    <property type="entry name" value="Sodium/glucose cotransporter"/>
    <property type="match status" value="1"/>
</dbReference>
<feature type="transmembrane region" description="Helical" evidence="14">
    <location>
        <begin position="360"/>
        <end position="377"/>
    </location>
</feature>
<evidence type="ECO:0000256" key="11">
    <source>
        <dbReference type="ARBA" id="ARBA00023201"/>
    </source>
</evidence>
<evidence type="ECO:0000256" key="3">
    <source>
        <dbReference type="ARBA" id="ARBA00022448"/>
    </source>
</evidence>
<name>A0A0H4IZE1_9PROT</name>
<keyword evidence="8 14" id="KW-0915">Sodium</keyword>
<evidence type="ECO:0000256" key="12">
    <source>
        <dbReference type="ARBA" id="ARBA00033708"/>
    </source>
</evidence>
<feature type="transmembrane region" description="Helical" evidence="14">
    <location>
        <begin position="54"/>
        <end position="79"/>
    </location>
</feature>
<accession>A0A0H4IZE1</accession>
<dbReference type="PATRIC" id="fig|1623450.3.peg.5"/>
<reference evidence="15 16" key="1">
    <citation type="submission" date="2015-03" db="EMBL/GenBank/DDBJ databases">
        <title>Comparative analysis of the OM43 clade including a novel species from Red Sea uncovers genomic and metabolic diversity among marine methylotrophs.</title>
        <authorList>
            <person name="Jimenez-Infante F."/>
            <person name="Ngugi D.K."/>
            <person name="Vinu M."/>
            <person name="Alam I."/>
            <person name="Kamau A."/>
            <person name="Blom J."/>
            <person name="Bajic V.B."/>
            <person name="Stingl U."/>
        </authorList>
    </citation>
    <scope>NUCLEOTIDE SEQUENCE [LARGE SCALE GENOMIC DNA]</scope>
    <source>
        <strain evidence="15 16">MBRSH7</strain>
    </source>
</reference>
<evidence type="ECO:0000256" key="6">
    <source>
        <dbReference type="ARBA" id="ARBA00022847"/>
    </source>
</evidence>